<protein>
    <recommendedName>
        <fullName evidence="4">Aminopeptidase</fullName>
    </recommendedName>
</protein>
<dbReference type="GO" id="GO:0004177">
    <property type="term" value="F:aminopeptidase activity"/>
    <property type="evidence" value="ECO:0007669"/>
    <property type="project" value="InterPro"/>
</dbReference>
<dbReference type="PANTHER" id="PTHR34448">
    <property type="entry name" value="AMINOPEPTIDASE"/>
    <property type="match status" value="1"/>
</dbReference>
<dbReference type="Pfam" id="PF02073">
    <property type="entry name" value="Peptidase_M29"/>
    <property type="match status" value="1"/>
</dbReference>
<accession>A0A7R7EJF1</accession>
<dbReference type="RefSeq" id="WP_271715470.1">
    <property type="nucleotide sequence ID" value="NZ_AP024169.1"/>
</dbReference>
<organism evidence="2 3">
    <name type="scientific">Anaeromicropila herbilytica</name>
    <dbReference type="NCBI Taxonomy" id="2785025"/>
    <lineage>
        <taxon>Bacteria</taxon>
        <taxon>Bacillati</taxon>
        <taxon>Bacillota</taxon>
        <taxon>Clostridia</taxon>
        <taxon>Lachnospirales</taxon>
        <taxon>Lachnospiraceae</taxon>
        <taxon>Anaeromicropila</taxon>
    </lineage>
</organism>
<gene>
    <name evidence="2" type="ORF">bsdtb5_15300</name>
</gene>
<sequence length="331" mass="37716">MFDQRLIKKIIKAIGIKKSELVLLHFWGEDSDLEILHNFSCEVASIGGSPLVLHQSRSANAKLFEGMEEGCFSENYFKIFDTVDIVIDICMYQPVQLGSKLEDSQMNYYRKYMSDLFRALESKNKFVQIRIPTEQFAMEEGIDPELFINDMYKAYDIDYDNLKIICEDKCSELKNKTKATIYTKNDCELKLELTDRKWYVDAGEGDFPSGEVSIAPVEKKTNGTIYFEKLWLDTDIVVTDVILKIINGRIVDANSEQMLEFINELPPNGDIVCELGLGMNPNIGELKGYTVLDEKKAGTFHIAIGMNHLFGGKNVCMMHMDFVGYGEVVFS</sequence>
<dbReference type="AlphaFoldDB" id="A0A7R7EJF1"/>
<evidence type="ECO:0008006" key="4">
    <source>
        <dbReference type="Google" id="ProtNLM"/>
    </source>
</evidence>
<evidence type="ECO:0000256" key="1">
    <source>
        <dbReference type="ARBA" id="ARBA00022723"/>
    </source>
</evidence>
<dbReference type="Proteomes" id="UP000595897">
    <property type="component" value="Chromosome"/>
</dbReference>
<keyword evidence="3" id="KW-1185">Reference proteome</keyword>
<evidence type="ECO:0000313" key="2">
    <source>
        <dbReference type="EMBL" id="BCN30235.1"/>
    </source>
</evidence>
<dbReference type="InterPro" id="IPR052170">
    <property type="entry name" value="M29_Exopeptidase"/>
</dbReference>
<dbReference type="SUPFAM" id="SSF144052">
    <property type="entry name" value="Thermophilic metalloprotease-like"/>
    <property type="match status" value="1"/>
</dbReference>
<dbReference type="KEGG" id="ahb:bsdtb5_15300"/>
<reference evidence="2 3" key="1">
    <citation type="submission" date="2020-11" db="EMBL/GenBank/DDBJ databases">
        <title>Draft genome sequencing of a Lachnospiraceae strain isolated from anoxic soil subjected to BSD treatment.</title>
        <authorList>
            <person name="Uek A."/>
            <person name="Tonouchi A."/>
        </authorList>
    </citation>
    <scope>NUCLEOTIDE SEQUENCE [LARGE SCALE GENOMIC DNA]</scope>
    <source>
        <strain evidence="2 3">TB5</strain>
    </source>
</reference>
<dbReference type="PANTHER" id="PTHR34448:SF1">
    <property type="entry name" value="BLL6088 PROTEIN"/>
    <property type="match status" value="1"/>
</dbReference>
<dbReference type="GO" id="GO:0046872">
    <property type="term" value="F:metal ion binding"/>
    <property type="evidence" value="ECO:0007669"/>
    <property type="project" value="UniProtKB-KW"/>
</dbReference>
<dbReference type="EMBL" id="AP024169">
    <property type="protein sequence ID" value="BCN30235.1"/>
    <property type="molecule type" value="Genomic_DNA"/>
</dbReference>
<name>A0A7R7EJF1_9FIRM</name>
<proteinExistence type="predicted"/>
<evidence type="ECO:0000313" key="3">
    <source>
        <dbReference type="Proteomes" id="UP000595897"/>
    </source>
</evidence>
<keyword evidence="1" id="KW-0479">Metal-binding</keyword>
<dbReference type="InterPro" id="IPR000787">
    <property type="entry name" value="Peptidase_M29"/>
</dbReference>
<dbReference type="GO" id="GO:0006508">
    <property type="term" value="P:proteolysis"/>
    <property type="evidence" value="ECO:0007669"/>
    <property type="project" value="InterPro"/>
</dbReference>